<protein>
    <recommendedName>
        <fullName evidence="4">DUF3575 domain-containing protein</fullName>
    </recommendedName>
</protein>
<accession>A0A556N7I0</accession>
<evidence type="ECO:0008006" key="4">
    <source>
        <dbReference type="Google" id="ProtNLM"/>
    </source>
</evidence>
<dbReference type="EMBL" id="VLPL01000001">
    <property type="protein sequence ID" value="TSJ48132.1"/>
    <property type="molecule type" value="Genomic_DNA"/>
</dbReference>
<sequence>MKRFFLFLILVSGINFSFAQEDTELYIHDEEEADKKEFTPYNEIGADLHFSAGSFGGTGGIGLKFGVVRNKYISFGPSARYHYSFYKQYGLTGSYSVYGGGAFIHGRFFNYLFVGFEFELLSNPYNYANGIVSAKRTWAPTGLLGFGFSHAFGEEQNFRLNAGIMYDLINSSNSPFRPGYFMKKENGTLIPLIYRIAFFFKL</sequence>
<keyword evidence="1" id="KW-0732">Signal</keyword>
<dbReference type="OrthoDB" id="1467008at2"/>
<evidence type="ECO:0000313" key="3">
    <source>
        <dbReference type="Proteomes" id="UP000316008"/>
    </source>
</evidence>
<evidence type="ECO:0000256" key="1">
    <source>
        <dbReference type="SAM" id="SignalP"/>
    </source>
</evidence>
<organism evidence="2 3">
    <name type="scientific">Fluviicola chungangensis</name>
    <dbReference type="NCBI Taxonomy" id="2597671"/>
    <lineage>
        <taxon>Bacteria</taxon>
        <taxon>Pseudomonadati</taxon>
        <taxon>Bacteroidota</taxon>
        <taxon>Flavobacteriia</taxon>
        <taxon>Flavobacteriales</taxon>
        <taxon>Crocinitomicaceae</taxon>
        <taxon>Fluviicola</taxon>
    </lineage>
</organism>
<dbReference type="RefSeq" id="WP_144331667.1">
    <property type="nucleotide sequence ID" value="NZ_VLPL01000001.1"/>
</dbReference>
<feature type="chain" id="PRO_5021939824" description="DUF3575 domain-containing protein" evidence="1">
    <location>
        <begin position="20"/>
        <end position="202"/>
    </location>
</feature>
<comment type="caution">
    <text evidence="2">The sequence shown here is derived from an EMBL/GenBank/DDBJ whole genome shotgun (WGS) entry which is preliminary data.</text>
</comment>
<name>A0A556N7I0_9FLAO</name>
<dbReference type="Proteomes" id="UP000316008">
    <property type="component" value="Unassembled WGS sequence"/>
</dbReference>
<feature type="signal peptide" evidence="1">
    <location>
        <begin position="1"/>
        <end position="19"/>
    </location>
</feature>
<keyword evidence="3" id="KW-1185">Reference proteome</keyword>
<proteinExistence type="predicted"/>
<gene>
    <name evidence="2" type="ORF">FO442_03075</name>
</gene>
<evidence type="ECO:0000313" key="2">
    <source>
        <dbReference type="EMBL" id="TSJ48132.1"/>
    </source>
</evidence>
<dbReference type="AlphaFoldDB" id="A0A556N7I0"/>
<reference evidence="2 3" key="1">
    <citation type="submission" date="2019-07" db="EMBL/GenBank/DDBJ databases">
        <authorList>
            <person name="Huq M.A."/>
        </authorList>
    </citation>
    <scope>NUCLEOTIDE SEQUENCE [LARGE SCALE GENOMIC DNA]</scope>
    <source>
        <strain evidence="2 3">MAH-3</strain>
    </source>
</reference>